<dbReference type="AlphaFoldDB" id="G0P899"/>
<feature type="domain" description="Cation-transporting P-type ATPase N-terminal" evidence="9">
    <location>
        <begin position="75"/>
        <end position="149"/>
    </location>
</feature>
<dbReference type="InParanoid" id="G0P899"/>
<dbReference type="GO" id="GO:0016020">
    <property type="term" value="C:membrane"/>
    <property type="evidence" value="ECO:0007669"/>
    <property type="project" value="UniProtKB-SubCell"/>
</dbReference>
<dbReference type="EMBL" id="GL380129">
    <property type="protein sequence ID" value="EGT47655.1"/>
    <property type="molecule type" value="Genomic_DNA"/>
</dbReference>
<dbReference type="Pfam" id="PF00690">
    <property type="entry name" value="Cation_ATPase_N"/>
    <property type="match status" value="1"/>
</dbReference>
<dbReference type="Gene3D" id="3.40.50.1000">
    <property type="entry name" value="HAD superfamily/HAD-like"/>
    <property type="match status" value="1"/>
</dbReference>
<keyword evidence="3" id="KW-0547">Nucleotide-binding</keyword>
<evidence type="ECO:0000256" key="7">
    <source>
        <dbReference type="ARBA" id="ARBA00023136"/>
    </source>
</evidence>
<dbReference type="eggNOG" id="KOG0202">
    <property type="taxonomic scope" value="Eukaryota"/>
</dbReference>
<keyword evidence="5" id="KW-1278">Translocase</keyword>
<dbReference type="Gene3D" id="1.20.1110.10">
    <property type="entry name" value="Calcium-transporting ATPase, transmembrane domain"/>
    <property type="match status" value="1"/>
</dbReference>
<evidence type="ECO:0000256" key="1">
    <source>
        <dbReference type="ARBA" id="ARBA00004141"/>
    </source>
</evidence>
<evidence type="ECO:0000259" key="9">
    <source>
        <dbReference type="SMART" id="SM00831"/>
    </source>
</evidence>
<evidence type="ECO:0000256" key="4">
    <source>
        <dbReference type="ARBA" id="ARBA00022840"/>
    </source>
</evidence>
<protein>
    <recommendedName>
        <fullName evidence="9">Cation-transporting P-type ATPase N-terminal domain-containing protein</fullName>
    </recommendedName>
</protein>
<evidence type="ECO:0000313" key="10">
    <source>
        <dbReference type="EMBL" id="EGT47655.1"/>
    </source>
</evidence>
<feature type="transmembrane region" description="Helical" evidence="8">
    <location>
        <begin position="129"/>
        <end position="146"/>
    </location>
</feature>
<keyword evidence="6 8" id="KW-1133">Transmembrane helix</keyword>
<name>G0P899_CAEBE</name>
<comment type="subcellular location">
    <subcellularLocation>
        <location evidence="1">Membrane</location>
        <topology evidence="1">Multi-pass membrane protein</topology>
    </subcellularLocation>
</comment>
<dbReference type="HOGENOM" id="CLU_724082_0_0_1"/>
<dbReference type="PROSITE" id="PS00154">
    <property type="entry name" value="ATPASE_E1_E2"/>
    <property type="match status" value="1"/>
</dbReference>
<evidence type="ECO:0000256" key="5">
    <source>
        <dbReference type="ARBA" id="ARBA00022967"/>
    </source>
</evidence>
<feature type="non-terminal residue" evidence="10">
    <location>
        <position position="361"/>
    </location>
</feature>
<dbReference type="SMART" id="SM00831">
    <property type="entry name" value="Cation_ATPase_N"/>
    <property type="match status" value="1"/>
</dbReference>
<dbReference type="GO" id="GO:0005388">
    <property type="term" value="F:P-type calcium transporter activity"/>
    <property type="evidence" value="ECO:0007669"/>
    <property type="project" value="UniProtKB-EC"/>
</dbReference>
<dbReference type="InterPro" id="IPR023298">
    <property type="entry name" value="ATPase_P-typ_TM_dom_sf"/>
</dbReference>
<sequence length="361" mass="39463">MFDKHDKEAPQATAAIFRVQGNTAITQVPITTTNHPAQNHQSTTPLVKAEISTNNISRKSIAKDDIMIETLTSEQAASHEVVPCTHQLRTNLEEGLTTAEATRRRQYHGYNEFDVGEEEPIYKKYLEQFQNPLILLLLASAFVSIIMKQYDDAISITVAVVIVVTVGFVQGRNVVDMFTIGVSLAVAAIPEGLPIVVAVTLAIGVMRMAKRRAVVKKMPAVETLGCVTVICSDKTGTLTKNEMTAQSIATPEGKLAEITGIGYSPDGGVVQYQGELVQQWSHPEFARIIEAGIVCNNATIEADKLIGQPTEGAIVVLAKKAQLEGVRTQYKRLREMPFSSETKWMGVQCADTQGQTVYFIK</sequence>
<keyword evidence="4" id="KW-0067">ATP-binding</keyword>
<dbReference type="Gene3D" id="3.40.1110.10">
    <property type="entry name" value="Calcium-transporting ATPase, cytoplasmic domain N"/>
    <property type="match status" value="1"/>
</dbReference>
<keyword evidence="2 8" id="KW-0812">Transmembrane</keyword>
<dbReference type="InterPro" id="IPR023214">
    <property type="entry name" value="HAD_sf"/>
</dbReference>
<keyword evidence="7 8" id="KW-0472">Membrane</keyword>
<dbReference type="PANTHER" id="PTHR42861">
    <property type="entry name" value="CALCIUM-TRANSPORTING ATPASE"/>
    <property type="match status" value="1"/>
</dbReference>
<dbReference type="InterPro" id="IPR018303">
    <property type="entry name" value="ATPase_P-typ_P_site"/>
</dbReference>
<gene>
    <name evidence="10" type="ORF">CAEBREN_28913</name>
</gene>
<dbReference type="GO" id="GO:0005524">
    <property type="term" value="F:ATP binding"/>
    <property type="evidence" value="ECO:0007669"/>
    <property type="project" value="UniProtKB-KW"/>
</dbReference>
<dbReference type="NCBIfam" id="TIGR01494">
    <property type="entry name" value="ATPase_P-type"/>
    <property type="match status" value="1"/>
</dbReference>
<evidence type="ECO:0000313" key="11">
    <source>
        <dbReference type="Proteomes" id="UP000008068"/>
    </source>
</evidence>
<evidence type="ECO:0000256" key="8">
    <source>
        <dbReference type="SAM" id="Phobius"/>
    </source>
</evidence>
<feature type="transmembrane region" description="Helical" evidence="8">
    <location>
        <begin position="153"/>
        <end position="171"/>
    </location>
</feature>
<dbReference type="SUPFAM" id="SSF81660">
    <property type="entry name" value="Metal cation-transporting ATPase, ATP-binding domain N"/>
    <property type="match status" value="1"/>
</dbReference>
<evidence type="ECO:0000256" key="6">
    <source>
        <dbReference type="ARBA" id="ARBA00022989"/>
    </source>
</evidence>
<dbReference type="SUPFAM" id="SSF81665">
    <property type="entry name" value="Calcium ATPase, transmembrane domain M"/>
    <property type="match status" value="1"/>
</dbReference>
<proteinExistence type="predicted"/>
<dbReference type="OrthoDB" id="3352408at2759"/>
<accession>G0P899</accession>
<dbReference type="STRING" id="135651.G0P899"/>
<evidence type="ECO:0000256" key="2">
    <source>
        <dbReference type="ARBA" id="ARBA00022692"/>
    </source>
</evidence>
<keyword evidence="11" id="KW-1185">Reference proteome</keyword>
<dbReference type="Pfam" id="PF13246">
    <property type="entry name" value="Cation_ATPase"/>
    <property type="match status" value="1"/>
</dbReference>
<dbReference type="InterPro" id="IPR004014">
    <property type="entry name" value="ATPase_P-typ_cation-transptr_N"/>
</dbReference>
<dbReference type="Proteomes" id="UP000008068">
    <property type="component" value="Unassembled WGS sequence"/>
</dbReference>
<dbReference type="InterPro" id="IPR023299">
    <property type="entry name" value="ATPase_P-typ_cyto_dom_N"/>
</dbReference>
<feature type="transmembrane region" description="Helical" evidence="8">
    <location>
        <begin position="177"/>
        <end position="203"/>
    </location>
</feature>
<dbReference type="GO" id="GO:0016887">
    <property type="term" value="F:ATP hydrolysis activity"/>
    <property type="evidence" value="ECO:0007669"/>
    <property type="project" value="InterPro"/>
</dbReference>
<evidence type="ECO:0000256" key="3">
    <source>
        <dbReference type="ARBA" id="ARBA00022741"/>
    </source>
</evidence>
<dbReference type="InterPro" id="IPR001757">
    <property type="entry name" value="P_typ_ATPase"/>
</dbReference>
<organism evidence="11">
    <name type="scientific">Caenorhabditis brenneri</name>
    <name type="common">Nematode worm</name>
    <dbReference type="NCBI Taxonomy" id="135651"/>
    <lineage>
        <taxon>Eukaryota</taxon>
        <taxon>Metazoa</taxon>
        <taxon>Ecdysozoa</taxon>
        <taxon>Nematoda</taxon>
        <taxon>Chromadorea</taxon>
        <taxon>Rhabditida</taxon>
        <taxon>Rhabditina</taxon>
        <taxon>Rhabditomorpha</taxon>
        <taxon>Rhabditoidea</taxon>
        <taxon>Rhabditidae</taxon>
        <taxon>Peloderinae</taxon>
        <taxon>Caenorhabditis</taxon>
    </lineage>
</organism>
<reference evidence="11" key="1">
    <citation type="submission" date="2011-07" db="EMBL/GenBank/DDBJ databases">
        <authorList>
            <consortium name="Caenorhabditis brenneri Sequencing and Analysis Consortium"/>
            <person name="Wilson R.K."/>
        </authorList>
    </citation>
    <scope>NUCLEOTIDE SEQUENCE [LARGE SCALE GENOMIC DNA]</scope>
    <source>
        <strain evidence="11">PB2801</strain>
    </source>
</reference>
<dbReference type="FunFam" id="3.40.50.1000:FF:000001">
    <property type="entry name" value="Phospholipid-transporting ATPase IC"/>
    <property type="match status" value="1"/>
</dbReference>